<evidence type="ECO:0000256" key="1">
    <source>
        <dbReference type="SAM" id="Coils"/>
    </source>
</evidence>
<dbReference type="EMBL" id="JARBJD010000059">
    <property type="protein sequence ID" value="KAK2956119.1"/>
    <property type="molecule type" value="Genomic_DNA"/>
</dbReference>
<keyword evidence="1" id="KW-0175">Coiled coil</keyword>
<proteinExistence type="predicted"/>
<reference evidence="2 3" key="1">
    <citation type="journal article" date="2022" name="bioRxiv">
        <title>Genomics of Preaxostyla Flagellates Illuminates Evolutionary Transitions and the Path Towards Mitochondrial Loss.</title>
        <authorList>
            <person name="Novak L.V.F."/>
            <person name="Treitli S.C."/>
            <person name="Pyrih J."/>
            <person name="Halakuc P."/>
            <person name="Pipaliya S.V."/>
            <person name="Vacek V."/>
            <person name="Brzon O."/>
            <person name="Soukal P."/>
            <person name="Eme L."/>
            <person name="Dacks J.B."/>
            <person name="Karnkowska A."/>
            <person name="Elias M."/>
            <person name="Hampl V."/>
        </authorList>
    </citation>
    <scope>NUCLEOTIDE SEQUENCE [LARGE SCALE GENOMIC DNA]</scope>
    <source>
        <strain evidence="2">NAU3</strain>
        <tissue evidence="2">Gut</tissue>
    </source>
</reference>
<organism evidence="2 3">
    <name type="scientific">Blattamonas nauphoetae</name>
    <dbReference type="NCBI Taxonomy" id="2049346"/>
    <lineage>
        <taxon>Eukaryota</taxon>
        <taxon>Metamonada</taxon>
        <taxon>Preaxostyla</taxon>
        <taxon>Oxymonadida</taxon>
        <taxon>Blattamonas</taxon>
    </lineage>
</organism>
<comment type="caution">
    <text evidence="2">The sequence shown here is derived from an EMBL/GenBank/DDBJ whole genome shotgun (WGS) entry which is preliminary data.</text>
</comment>
<keyword evidence="3" id="KW-1185">Reference proteome</keyword>
<protein>
    <submittedName>
        <fullName evidence="2">Uncharacterized protein</fullName>
    </submittedName>
</protein>
<evidence type="ECO:0000313" key="2">
    <source>
        <dbReference type="EMBL" id="KAK2956119.1"/>
    </source>
</evidence>
<dbReference type="Proteomes" id="UP001281761">
    <property type="component" value="Unassembled WGS sequence"/>
</dbReference>
<feature type="coiled-coil region" evidence="1">
    <location>
        <begin position="226"/>
        <end position="253"/>
    </location>
</feature>
<name>A0ABQ9XXC7_9EUKA</name>
<sequence length="378" mass="43365">MNSDSPREVHSFKLCVQVETIQDFSLPLDHIFLVLELPKATLPQDPNPPTPPQFRTKDLYIKPQQQQISVSQSASPFTYELTPAELRESFVANDLVIELWFHDDKAEDNQDILVGLSTVNLLSLLNTDPVRIQPNVVHSMHRQCSIGSYTEDKKEIKQICTANLFIMVEDLGTILPTTASNSVIIPLDINEWEDLEVFKRNEEDKHVLMLKQKAAAISASLEKEIKAKIEEEKQILLEQIQKAKNDLDSVKEYRSKVLVPEHHDLLTSVEANQQTLDLIKLEREEKKAQFERIQKMLKTETDEEIKLLDGKIAHLQTTFDRNRQILAADSSRMTQINKLRSDISVSKNKVNMLKQEYSAIQSEIQVLEFKRAVDSSRN</sequence>
<evidence type="ECO:0000313" key="3">
    <source>
        <dbReference type="Proteomes" id="UP001281761"/>
    </source>
</evidence>
<gene>
    <name evidence="2" type="ORF">BLNAU_8899</name>
</gene>
<accession>A0ABQ9XXC7</accession>
<feature type="coiled-coil region" evidence="1">
    <location>
        <begin position="336"/>
        <end position="370"/>
    </location>
</feature>